<evidence type="ECO:0000259" key="1">
    <source>
        <dbReference type="Pfam" id="PF07833"/>
    </source>
</evidence>
<proteinExistence type="predicted"/>
<accession>A0A5J6SSY1</accession>
<dbReference type="Pfam" id="PF07833">
    <property type="entry name" value="Cu_amine_oxidN1"/>
    <property type="match status" value="1"/>
</dbReference>
<evidence type="ECO:0000313" key="2">
    <source>
        <dbReference type="EMBL" id="QFG00624.1"/>
    </source>
</evidence>
<evidence type="ECO:0000313" key="3">
    <source>
        <dbReference type="Proteomes" id="UP000325517"/>
    </source>
</evidence>
<dbReference type="OrthoDB" id="1684927at2"/>
<dbReference type="SUPFAM" id="SSF55383">
    <property type="entry name" value="Copper amine oxidase, domain N"/>
    <property type="match status" value="1"/>
</dbReference>
<dbReference type="AlphaFoldDB" id="A0A5J6SSY1"/>
<keyword evidence="3" id="KW-1185">Reference proteome</keyword>
<gene>
    <name evidence="2" type="ORF">PB01_18510</name>
</gene>
<dbReference type="InterPro" id="IPR012854">
    <property type="entry name" value="Cu_amine_oxidase-like_N"/>
</dbReference>
<dbReference type="Gene3D" id="3.30.457.10">
    <property type="entry name" value="Copper amine oxidase-like, N-terminal domain"/>
    <property type="match status" value="1"/>
</dbReference>
<sequence>MSGKKRSDTMKKISIFTVALLLMVGFNFHQPVAKAQSEEESIVKPKDTSNFIKTSGIITDVVKQDETITLTVKTEEKEPQTTILKLTEDTLIFNSGTTKALKKETFQKGQKVDAYYGKNKPMLAIYPPQISPELVIVHDAEKFGNVKISKFDNKFVSLDNDLKLNIGKETIIISGKGEKLDQKDIAGKELVVFYTVSTRSIPAQTTPSKVVVMDDLSPQDTTNFMESTGIIKSIASKDGKAILTVDTEEKEPITTIFTITNDTLVFNSGTTKTVKIESFKKGQRIDAYYDKNKPMILIYPAQITPELIIVHDEEQVGSVKVSKFDDKFLSLDKELKLNIGKETLLVNEKGEKIKQEDLNGKELVVFYTITTMSIPAQTPPTKIVAINYLSPEMKEVQKIIEKDHFMKNGVKMIPLRKVAEQLGYEVKTNSKRFSTTLSLGNSTIQVTRGKKTYSYNKSIQQFKEKPVLKNNKIYVSEDILELLNQQ</sequence>
<dbReference type="InterPro" id="IPR036582">
    <property type="entry name" value="Mao_N_sf"/>
</dbReference>
<protein>
    <submittedName>
        <fullName evidence="2">Copper amine oxidase N-terminal domain-containing protein</fullName>
    </submittedName>
</protein>
<dbReference type="EMBL" id="CP031223">
    <property type="protein sequence ID" value="QFG00624.1"/>
    <property type="molecule type" value="Genomic_DNA"/>
</dbReference>
<name>A0A5J6SSY1_9BACI</name>
<feature type="domain" description="Copper amine oxidase-like N-terminal" evidence="1">
    <location>
        <begin position="401"/>
        <end position="479"/>
    </location>
</feature>
<reference evidence="2 3" key="1">
    <citation type="submission" date="2018-07" db="EMBL/GenBank/DDBJ databases">
        <title>Complete genome sequence of Psychrobacillus sp. PB01, isolated from iceberg, and comparative genome analysis of Psychrobacillus strains.</title>
        <authorList>
            <person name="Lee P.C."/>
        </authorList>
    </citation>
    <scope>NUCLEOTIDE SEQUENCE [LARGE SCALE GENOMIC DNA]</scope>
    <source>
        <strain evidence="2 3">PB01</strain>
    </source>
</reference>
<dbReference type="Proteomes" id="UP000325517">
    <property type="component" value="Chromosome"/>
</dbReference>
<organism evidence="2 3">
    <name type="scientific">Psychrobacillus glaciei</name>
    <dbReference type="NCBI Taxonomy" id="2283160"/>
    <lineage>
        <taxon>Bacteria</taxon>
        <taxon>Bacillati</taxon>
        <taxon>Bacillota</taxon>
        <taxon>Bacilli</taxon>
        <taxon>Bacillales</taxon>
        <taxon>Bacillaceae</taxon>
        <taxon>Psychrobacillus</taxon>
    </lineage>
</organism>
<dbReference type="KEGG" id="psyo:PB01_18510"/>